<dbReference type="Proteomes" id="UP000076848">
    <property type="component" value="Unassembled WGS sequence"/>
</dbReference>
<keyword evidence="9" id="KW-1185">Reference proteome</keyword>
<evidence type="ECO:0000256" key="4">
    <source>
        <dbReference type="ARBA" id="ARBA00022692"/>
    </source>
</evidence>
<keyword evidence="4 7" id="KW-0812">Transmembrane</keyword>
<keyword evidence="2" id="KW-0813">Transport</keyword>
<evidence type="ECO:0000256" key="5">
    <source>
        <dbReference type="ARBA" id="ARBA00022989"/>
    </source>
</evidence>
<dbReference type="GO" id="GO:0022857">
    <property type="term" value="F:transmembrane transporter activity"/>
    <property type="evidence" value="ECO:0007669"/>
    <property type="project" value="InterPro"/>
</dbReference>
<feature type="transmembrane region" description="Helical" evidence="7">
    <location>
        <begin position="12"/>
        <end position="29"/>
    </location>
</feature>
<dbReference type="Pfam" id="PF04632">
    <property type="entry name" value="FUSC"/>
    <property type="match status" value="1"/>
</dbReference>
<organism evidence="8 9">
    <name type="scientific">Bordetella ansorpii</name>
    <dbReference type="NCBI Taxonomy" id="288768"/>
    <lineage>
        <taxon>Bacteria</taxon>
        <taxon>Pseudomonadati</taxon>
        <taxon>Pseudomonadota</taxon>
        <taxon>Betaproteobacteria</taxon>
        <taxon>Burkholderiales</taxon>
        <taxon>Alcaligenaceae</taxon>
        <taxon>Bordetella</taxon>
    </lineage>
</organism>
<keyword evidence="6 7" id="KW-0472">Membrane</keyword>
<name>A0A157SX35_9BORD</name>
<accession>A0A157SX35</accession>
<reference evidence="8 9" key="1">
    <citation type="submission" date="2016-04" db="EMBL/GenBank/DDBJ databases">
        <authorList>
            <consortium name="Pathogen Informatics"/>
        </authorList>
    </citation>
    <scope>NUCLEOTIDE SEQUENCE [LARGE SCALE GENOMIC DNA]</scope>
    <source>
        <strain evidence="8 9">H050680373</strain>
    </source>
</reference>
<protein>
    <submittedName>
        <fullName evidence="8">Multidrug efflux protein</fullName>
    </submittedName>
</protein>
<dbReference type="RefSeq" id="WP_066134132.1">
    <property type="nucleotide sequence ID" value="NZ_FKIF01000010.1"/>
</dbReference>
<evidence type="ECO:0000256" key="3">
    <source>
        <dbReference type="ARBA" id="ARBA00022475"/>
    </source>
</evidence>
<evidence type="ECO:0000313" key="8">
    <source>
        <dbReference type="EMBL" id="SAI74623.1"/>
    </source>
</evidence>
<evidence type="ECO:0000256" key="2">
    <source>
        <dbReference type="ARBA" id="ARBA00022448"/>
    </source>
</evidence>
<evidence type="ECO:0000256" key="6">
    <source>
        <dbReference type="ARBA" id="ARBA00023136"/>
    </source>
</evidence>
<dbReference type="PANTHER" id="PTHR30509">
    <property type="entry name" value="P-HYDROXYBENZOIC ACID EFFLUX PUMP SUBUNIT-RELATED"/>
    <property type="match status" value="1"/>
</dbReference>
<proteinExistence type="predicted"/>
<evidence type="ECO:0000313" key="9">
    <source>
        <dbReference type="Proteomes" id="UP000076848"/>
    </source>
</evidence>
<dbReference type="OrthoDB" id="6538131at2"/>
<feature type="transmembrane region" description="Helical" evidence="7">
    <location>
        <begin position="417"/>
        <end position="436"/>
    </location>
</feature>
<feature type="transmembrane region" description="Helical" evidence="7">
    <location>
        <begin position="363"/>
        <end position="383"/>
    </location>
</feature>
<sequence>MNRILPSLNDSLFSVKCYIGAMLALYLSYTIGLPRPFWSVTTAYIVSQPWSGAVRSKAIYRLGGTFFGSAMVVYSVPRLSNHPVLMILAMALWVGICLYISVLDRTPRSYMFMLAGYTAALIGFPSVTDPVNVFDTGLARVEEITLGILCASLVHSLILPQGIGRAIIGRLDATLRDARDWVRAVLHGDSARQDNDRRQLANDLTQLRLMSAHVPFDTGNIRWTANALRVMQDRLAALTPSVSAVEDRLQALQDAGQPLPPDTAELLEQVSQWVGQGKEATTERAAELRRDLAALTPALTDSPDWYTLLRLSLLTRVGELIDAFEACLLLRRDINDGLQGSPRSVLRMRPLTRGPVLHRDRGIALWSALSVGVAIAVCCSFWIGTAWTNGSVAAMMAVVFSCFFASQDNPVPGIMQFLKFTVYSIPLSAIYLLVVMPAVHSFEMLALALFPVAFVMGTLISQPKHTLPGMALLFGVTGTLALHDTNTADVVSFIDSTVAQVLGVATAAIVAAIFRTASADWSARRIQTANWDELAELAGSSKARSSSEAYAHASRILDRVGLLQPRLAMATRRDDLLAADALKDLRVGKDIIELQRARSQLPVADAAIQRVLRGLAVFFGRRASRRREDPQLLESIDRALAGVAATGGADQARSRAAVALVGIRRALYPQADGYVADGYVADGYAAPRVASVPESTP</sequence>
<feature type="transmembrane region" description="Helical" evidence="7">
    <location>
        <begin position="497"/>
        <end position="517"/>
    </location>
</feature>
<keyword evidence="3" id="KW-1003">Cell membrane</keyword>
<dbReference type="AlphaFoldDB" id="A0A157SX35"/>
<evidence type="ECO:0000256" key="1">
    <source>
        <dbReference type="ARBA" id="ARBA00004651"/>
    </source>
</evidence>
<keyword evidence="5 7" id="KW-1133">Transmembrane helix</keyword>
<dbReference type="InterPro" id="IPR006726">
    <property type="entry name" value="PHBA_efflux_AaeB/fusaric-R"/>
</dbReference>
<dbReference type="PANTHER" id="PTHR30509:SF9">
    <property type="entry name" value="MULTIDRUG RESISTANCE PROTEIN MDTO"/>
    <property type="match status" value="1"/>
</dbReference>
<feature type="transmembrane region" description="Helical" evidence="7">
    <location>
        <begin position="442"/>
        <end position="460"/>
    </location>
</feature>
<gene>
    <name evidence="8" type="primary">aaeB_2</name>
    <name evidence="8" type="ORF">SAMEA3906486_05340</name>
</gene>
<feature type="transmembrane region" description="Helical" evidence="7">
    <location>
        <begin position="83"/>
        <end position="102"/>
    </location>
</feature>
<dbReference type="STRING" id="288768.SAMEA3906486_05340"/>
<evidence type="ECO:0000256" key="7">
    <source>
        <dbReference type="SAM" id="Phobius"/>
    </source>
</evidence>
<comment type="subcellular location">
    <subcellularLocation>
        <location evidence="1">Cell membrane</location>
        <topology evidence="1">Multi-pass membrane protein</topology>
    </subcellularLocation>
</comment>
<dbReference type="EMBL" id="FKIF01000010">
    <property type="protein sequence ID" value="SAI74623.1"/>
    <property type="molecule type" value="Genomic_DNA"/>
</dbReference>
<dbReference type="GO" id="GO:0005886">
    <property type="term" value="C:plasma membrane"/>
    <property type="evidence" value="ECO:0007669"/>
    <property type="project" value="UniProtKB-SubCell"/>
</dbReference>